<dbReference type="Proteomes" id="UP001332192">
    <property type="component" value="Chromosome"/>
</dbReference>
<organism evidence="3 4">
    <name type="scientific">Carboxydichorda subterranea</name>
    <dbReference type="NCBI Taxonomy" id="3109565"/>
    <lineage>
        <taxon>Bacteria</taxon>
        <taxon>Bacillati</taxon>
        <taxon>Bacillota</taxon>
        <taxon>Limnochordia</taxon>
        <taxon>Limnochordales</taxon>
        <taxon>Geochordaceae</taxon>
        <taxon>Carboxydichorda</taxon>
    </lineage>
</organism>
<dbReference type="PANTHER" id="PTHR33933">
    <property type="entry name" value="NUCLEOTIDYLTRANSFERASE"/>
    <property type="match status" value="1"/>
</dbReference>
<dbReference type="EMBL" id="CP141615">
    <property type="protein sequence ID" value="WRP18112.1"/>
    <property type="molecule type" value="Genomic_DNA"/>
</dbReference>
<evidence type="ECO:0000259" key="2">
    <source>
        <dbReference type="Pfam" id="PF01909"/>
    </source>
</evidence>
<dbReference type="Pfam" id="PF01909">
    <property type="entry name" value="NTP_transf_2"/>
    <property type="match status" value="1"/>
</dbReference>
<protein>
    <submittedName>
        <fullName evidence="3">Nucleotidyltransferase domain-containing protein</fullName>
        <ecNumber evidence="3">2.7.7.-</ecNumber>
    </submittedName>
</protein>
<dbReference type="RefSeq" id="WP_324717383.1">
    <property type="nucleotide sequence ID" value="NZ_CP141615.1"/>
</dbReference>
<feature type="domain" description="Polymerase nucleotidyl transferase" evidence="2">
    <location>
        <begin position="16"/>
        <end position="95"/>
    </location>
</feature>
<dbReference type="Gene3D" id="3.30.460.10">
    <property type="entry name" value="Beta Polymerase, domain 2"/>
    <property type="match status" value="1"/>
</dbReference>
<evidence type="ECO:0000313" key="3">
    <source>
        <dbReference type="EMBL" id="WRP18112.1"/>
    </source>
</evidence>
<reference evidence="3 4" key="1">
    <citation type="journal article" date="2024" name="Front. Microbiol.">
        <title>Novel thermophilic genera Geochorda gen. nov. and Carboxydochorda gen. nov. from the deep terrestrial subsurface reveal the ecophysiological diversity in the class Limnochordia.</title>
        <authorList>
            <person name="Karnachuk O.V."/>
            <person name="Lukina A.P."/>
            <person name="Avakyan M.R."/>
            <person name="Kadnikov V.V."/>
            <person name="Begmatov S."/>
            <person name="Beletsky A.V."/>
            <person name="Vlasova K.G."/>
            <person name="Novikov A.A."/>
            <person name="Shcherbakova V.A."/>
            <person name="Mardanov A.V."/>
            <person name="Ravin N.V."/>
        </authorList>
    </citation>
    <scope>NUCLEOTIDE SEQUENCE [LARGE SCALE GENOMIC DNA]</scope>
    <source>
        <strain evidence="3 4">L945</strain>
    </source>
</reference>
<dbReference type="CDD" id="cd05403">
    <property type="entry name" value="NT_KNTase_like"/>
    <property type="match status" value="1"/>
</dbReference>
<evidence type="ECO:0000256" key="1">
    <source>
        <dbReference type="SAM" id="MobiDB-lite"/>
    </source>
</evidence>
<name>A0ABZ1C1B3_9FIRM</name>
<keyword evidence="3" id="KW-0548">Nucleotidyltransferase</keyword>
<dbReference type="PANTHER" id="PTHR33933:SF1">
    <property type="entry name" value="PROTEIN ADENYLYLTRANSFERASE MNTA-RELATED"/>
    <property type="match status" value="1"/>
</dbReference>
<sequence length="148" mass="17066">MSEQPWRDRLERSLQKAVQQIASRYRPARIILFGSLARGDVHEDSDIDLLIIKQTDRPFLKRIDDVLAVLDTEVPVEPIVYTEHEFERLAREGRDFIATILREGRVLYDCRHGSESPRGRALAQLHPHPLPRRAPGRKPARSIRGRGC</sequence>
<dbReference type="InterPro" id="IPR002934">
    <property type="entry name" value="Polymerase_NTP_transf_dom"/>
</dbReference>
<dbReference type="GO" id="GO:0016779">
    <property type="term" value="F:nucleotidyltransferase activity"/>
    <property type="evidence" value="ECO:0007669"/>
    <property type="project" value="UniProtKB-KW"/>
</dbReference>
<dbReference type="EC" id="2.7.7.-" evidence="3"/>
<dbReference type="SUPFAM" id="SSF81301">
    <property type="entry name" value="Nucleotidyltransferase"/>
    <property type="match status" value="1"/>
</dbReference>
<dbReference type="InterPro" id="IPR043519">
    <property type="entry name" value="NT_sf"/>
</dbReference>
<keyword evidence="4" id="KW-1185">Reference proteome</keyword>
<dbReference type="InterPro" id="IPR052548">
    <property type="entry name" value="Type_VII_TA_antitoxin"/>
</dbReference>
<accession>A0ABZ1C1B3</accession>
<feature type="compositionally biased region" description="Basic residues" evidence="1">
    <location>
        <begin position="129"/>
        <end position="148"/>
    </location>
</feature>
<keyword evidence="3" id="KW-0808">Transferase</keyword>
<proteinExistence type="predicted"/>
<evidence type="ECO:0000313" key="4">
    <source>
        <dbReference type="Proteomes" id="UP001332192"/>
    </source>
</evidence>
<gene>
    <name evidence="3" type="ORF">U7230_03660</name>
</gene>
<feature type="region of interest" description="Disordered" evidence="1">
    <location>
        <begin position="115"/>
        <end position="148"/>
    </location>
</feature>